<protein>
    <submittedName>
        <fullName evidence="3">Leucine-rich repeat-containing protein</fullName>
    </submittedName>
</protein>
<evidence type="ECO:0000259" key="2">
    <source>
        <dbReference type="Pfam" id="PF16064"/>
    </source>
</evidence>
<feature type="compositionally biased region" description="Basic and acidic residues" evidence="1">
    <location>
        <begin position="113"/>
        <end position="123"/>
    </location>
</feature>
<name>A0A0J7K4Z3_LASNI</name>
<reference evidence="3 4" key="1">
    <citation type="submission" date="2015-04" db="EMBL/GenBank/DDBJ databases">
        <title>Lasius niger genome sequencing.</title>
        <authorList>
            <person name="Konorov E.A."/>
            <person name="Nikitin M.A."/>
            <person name="Kirill M.V."/>
            <person name="Chang P."/>
        </authorList>
    </citation>
    <scope>NUCLEOTIDE SEQUENCE [LARGE SCALE GENOMIC DNA]</scope>
    <source>
        <tissue evidence="3">Whole</tissue>
    </source>
</reference>
<dbReference type="PANTHER" id="PTHR34153">
    <property type="entry name" value="SI:CH211-262H13.3-RELATED-RELATED"/>
    <property type="match status" value="1"/>
</dbReference>
<sequence length="318" mass="37086">MEWIIVKFLDEDEVEAVPLKWITADRKYCYFPSLKENIKQAIKDCLDIKPNWQKYKIDIISRKSYTKFATATAKASKACFVSDLSEYENENLSTKRQSIKNTSYGYTDTESSETERETSSPHEIPVHPDINNFNEIDIATCPIIIEGQLEQQMLRYLISNNKIFKELREEIYQFQEKLNDIINQISNTDTIIDNKIMEKLPLSTLEELDIYENELRNENLIKKLATGLARLGGSNYKECTRRIMSKVMTDELESHFSYKGHKSKKNFSKLQISIAVLAFFLVLDAVKIYDKKETSIKEMESVIAIWLSKTPERLKKKE</sequence>
<comment type="caution">
    <text evidence="3">The sequence shown here is derived from an EMBL/GenBank/DDBJ whole genome shotgun (WGS) entry which is preliminary data.</text>
</comment>
<evidence type="ECO:0000313" key="4">
    <source>
        <dbReference type="Proteomes" id="UP000036403"/>
    </source>
</evidence>
<accession>A0A0J7K4Z3</accession>
<dbReference type="Pfam" id="PF16064">
    <property type="entry name" value="DUF4806"/>
    <property type="match status" value="1"/>
</dbReference>
<dbReference type="OrthoDB" id="7550863at2759"/>
<keyword evidence="4" id="KW-1185">Reference proteome</keyword>
<feature type="region of interest" description="Disordered" evidence="1">
    <location>
        <begin position="103"/>
        <end position="123"/>
    </location>
</feature>
<proteinExistence type="predicted"/>
<dbReference type="AlphaFoldDB" id="A0A0J7K4Z3"/>
<evidence type="ECO:0000313" key="3">
    <source>
        <dbReference type="EMBL" id="KMQ85359.1"/>
    </source>
</evidence>
<dbReference type="EMBL" id="LBMM01014040">
    <property type="protein sequence ID" value="KMQ85359.1"/>
    <property type="molecule type" value="Genomic_DNA"/>
</dbReference>
<evidence type="ECO:0000256" key="1">
    <source>
        <dbReference type="SAM" id="MobiDB-lite"/>
    </source>
</evidence>
<gene>
    <name evidence="3" type="ORF">RF55_16156</name>
</gene>
<dbReference type="PaxDb" id="67767-A0A0J7K4Z3"/>
<dbReference type="Proteomes" id="UP000036403">
    <property type="component" value="Unassembled WGS sequence"/>
</dbReference>
<feature type="domain" description="DUF4806" evidence="2">
    <location>
        <begin position="199"/>
        <end position="274"/>
    </location>
</feature>
<dbReference type="PANTHER" id="PTHR34153:SF2">
    <property type="entry name" value="SI:CH211-262H13.3-RELATED"/>
    <property type="match status" value="1"/>
</dbReference>
<dbReference type="InterPro" id="IPR032071">
    <property type="entry name" value="DUF4806"/>
</dbReference>
<organism evidence="3 4">
    <name type="scientific">Lasius niger</name>
    <name type="common">Black garden ant</name>
    <dbReference type="NCBI Taxonomy" id="67767"/>
    <lineage>
        <taxon>Eukaryota</taxon>
        <taxon>Metazoa</taxon>
        <taxon>Ecdysozoa</taxon>
        <taxon>Arthropoda</taxon>
        <taxon>Hexapoda</taxon>
        <taxon>Insecta</taxon>
        <taxon>Pterygota</taxon>
        <taxon>Neoptera</taxon>
        <taxon>Endopterygota</taxon>
        <taxon>Hymenoptera</taxon>
        <taxon>Apocrita</taxon>
        <taxon>Aculeata</taxon>
        <taxon>Formicoidea</taxon>
        <taxon>Formicidae</taxon>
        <taxon>Formicinae</taxon>
        <taxon>Lasius</taxon>
        <taxon>Lasius</taxon>
    </lineage>
</organism>